<evidence type="ECO:0000313" key="1">
    <source>
        <dbReference type="EMBL" id="JAD34665.1"/>
    </source>
</evidence>
<organism evidence="1">
    <name type="scientific">Arundo donax</name>
    <name type="common">Giant reed</name>
    <name type="synonym">Donax arundinaceus</name>
    <dbReference type="NCBI Taxonomy" id="35708"/>
    <lineage>
        <taxon>Eukaryota</taxon>
        <taxon>Viridiplantae</taxon>
        <taxon>Streptophyta</taxon>
        <taxon>Embryophyta</taxon>
        <taxon>Tracheophyta</taxon>
        <taxon>Spermatophyta</taxon>
        <taxon>Magnoliopsida</taxon>
        <taxon>Liliopsida</taxon>
        <taxon>Poales</taxon>
        <taxon>Poaceae</taxon>
        <taxon>PACMAD clade</taxon>
        <taxon>Arundinoideae</taxon>
        <taxon>Arundineae</taxon>
        <taxon>Arundo</taxon>
    </lineage>
</organism>
<protein>
    <submittedName>
        <fullName evidence="1">Uncharacterized protein</fullName>
    </submittedName>
</protein>
<reference evidence="1" key="1">
    <citation type="submission" date="2014-09" db="EMBL/GenBank/DDBJ databases">
        <authorList>
            <person name="Magalhaes I.L.F."/>
            <person name="Oliveira U."/>
            <person name="Santos F.R."/>
            <person name="Vidigal T.H.D.A."/>
            <person name="Brescovit A.D."/>
            <person name="Santos A.J."/>
        </authorList>
    </citation>
    <scope>NUCLEOTIDE SEQUENCE</scope>
    <source>
        <tissue evidence="1">Shoot tissue taken approximately 20 cm above the soil surface</tissue>
    </source>
</reference>
<dbReference type="AlphaFoldDB" id="A0A0A8ZD71"/>
<name>A0A0A8ZD71_ARUDO</name>
<accession>A0A0A8ZD71</accession>
<reference evidence="1" key="2">
    <citation type="journal article" date="2015" name="Data Brief">
        <title>Shoot transcriptome of the giant reed, Arundo donax.</title>
        <authorList>
            <person name="Barrero R.A."/>
            <person name="Guerrero F.D."/>
            <person name="Moolhuijzen P."/>
            <person name="Goolsby J.A."/>
            <person name="Tidwell J."/>
            <person name="Bellgard S.E."/>
            <person name="Bellgard M.I."/>
        </authorList>
    </citation>
    <scope>NUCLEOTIDE SEQUENCE</scope>
    <source>
        <tissue evidence="1">Shoot tissue taken approximately 20 cm above the soil surface</tissue>
    </source>
</reference>
<proteinExistence type="predicted"/>
<dbReference type="EMBL" id="GBRH01263230">
    <property type="protein sequence ID" value="JAD34665.1"/>
    <property type="molecule type" value="Transcribed_RNA"/>
</dbReference>
<sequence>MAVEITSNSLKRLNLTSCNFSYLGLVFLPRVLFG</sequence>